<dbReference type="InterPro" id="IPR003797">
    <property type="entry name" value="DegV"/>
</dbReference>
<dbReference type="PANTHER" id="PTHR33434">
    <property type="entry name" value="DEGV DOMAIN-CONTAINING PROTEIN DR_1986-RELATED"/>
    <property type="match status" value="1"/>
</dbReference>
<evidence type="ECO:0000256" key="1">
    <source>
        <dbReference type="ARBA" id="ARBA00003238"/>
    </source>
</evidence>
<keyword evidence="4" id="KW-1185">Reference proteome</keyword>
<organism evidence="3 4">
    <name type="scientific">Clostridium weizhouense</name>
    <dbReference type="NCBI Taxonomy" id="2859781"/>
    <lineage>
        <taxon>Bacteria</taxon>
        <taxon>Bacillati</taxon>
        <taxon>Bacillota</taxon>
        <taxon>Clostridia</taxon>
        <taxon>Eubacteriales</taxon>
        <taxon>Clostridiaceae</taxon>
        <taxon>Clostridium</taxon>
    </lineage>
</organism>
<dbReference type="NCBIfam" id="TIGR00762">
    <property type="entry name" value="DegV"/>
    <property type="match status" value="1"/>
</dbReference>
<dbReference type="InterPro" id="IPR050270">
    <property type="entry name" value="DegV_domain_contain"/>
</dbReference>
<name>A0ABS7ALQ7_9CLOT</name>
<evidence type="ECO:0000313" key="3">
    <source>
        <dbReference type="EMBL" id="MBW6409596.1"/>
    </source>
</evidence>
<accession>A0ABS7ALQ7</accession>
<dbReference type="Gene3D" id="3.30.1180.10">
    <property type="match status" value="1"/>
</dbReference>
<dbReference type="PROSITE" id="PS51482">
    <property type="entry name" value="DEGV"/>
    <property type="match status" value="1"/>
</dbReference>
<dbReference type="SUPFAM" id="SSF82549">
    <property type="entry name" value="DAK1/DegV-like"/>
    <property type="match status" value="1"/>
</dbReference>
<evidence type="ECO:0000256" key="2">
    <source>
        <dbReference type="ARBA" id="ARBA00023121"/>
    </source>
</evidence>
<keyword evidence="2" id="KW-0446">Lipid-binding</keyword>
<gene>
    <name evidence="3" type="ORF">KYD98_05785</name>
</gene>
<sequence>MNKFIITTDTTADLPKSYLQENNIGLLAMSFQMEGKEYSGDEDLDIKDFYDKMRSGLMPTTAQVNPEQARIKFEGYLKEGYDVLHISFSSALSGSYNNTRLAAIELEEEYKDNKVIVVDSLSVSLGEGLLVDKAVKLKKEGKSIEETFNWLEKNKLNVCQYFTVDDLNHLYRGGRVSKTTAILGTAIGIKPIIHVNDEGKLVPISKTRGRKQSLNKLLDSMEKLMGNYKSQNDIVFISHGDAKEEAEIVADKIKERFGFETFLINNIGPIIGSHSGPGTVAVFFMGENRKL</sequence>
<dbReference type="InterPro" id="IPR043168">
    <property type="entry name" value="DegV_C"/>
</dbReference>
<protein>
    <submittedName>
        <fullName evidence="3">DegV family protein</fullName>
    </submittedName>
</protein>
<proteinExistence type="predicted"/>
<dbReference type="PANTHER" id="PTHR33434:SF3">
    <property type="entry name" value="DEGV DOMAIN-CONTAINING PROTEIN YITS"/>
    <property type="match status" value="1"/>
</dbReference>
<dbReference type="EMBL" id="JAHXPT010000003">
    <property type="protein sequence ID" value="MBW6409596.1"/>
    <property type="molecule type" value="Genomic_DNA"/>
</dbReference>
<comment type="caution">
    <text evidence="3">The sequence shown here is derived from an EMBL/GenBank/DDBJ whole genome shotgun (WGS) entry which is preliminary data.</text>
</comment>
<evidence type="ECO:0000313" key="4">
    <source>
        <dbReference type="Proteomes" id="UP001519921"/>
    </source>
</evidence>
<dbReference type="Gene3D" id="3.40.50.10170">
    <property type="match status" value="1"/>
</dbReference>
<dbReference type="Proteomes" id="UP001519921">
    <property type="component" value="Unassembled WGS sequence"/>
</dbReference>
<reference evidence="3 4" key="1">
    <citation type="submission" date="2021-07" db="EMBL/GenBank/DDBJ databases">
        <title>Clostridium weizhouense sp. nov., an anaerobic bacterium isolated from activated sludge of Petroleum wastewater.</title>
        <authorList>
            <person name="Li Q."/>
        </authorList>
    </citation>
    <scope>NUCLEOTIDE SEQUENCE [LARGE SCALE GENOMIC DNA]</scope>
    <source>
        <strain evidence="3 4">YB-6</strain>
    </source>
</reference>
<dbReference type="RefSeq" id="WP_219778647.1">
    <property type="nucleotide sequence ID" value="NZ_JAHXPT010000003.1"/>
</dbReference>
<dbReference type="Pfam" id="PF02645">
    <property type="entry name" value="DegV"/>
    <property type="match status" value="1"/>
</dbReference>
<comment type="function">
    <text evidence="1">May bind long-chain fatty acids, such as palmitate, and may play a role in lipid transport or fatty acid metabolism.</text>
</comment>